<dbReference type="PROSITE" id="PS51352">
    <property type="entry name" value="THIOREDOXIN_2"/>
    <property type="match status" value="1"/>
</dbReference>
<gene>
    <name evidence="3" type="ORF">SAMN04488524_3839</name>
</gene>
<dbReference type="OrthoDB" id="983020at2"/>
<dbReference type="InterPro" id="IPR013766">
    <property type="entry name" value="Thioredoxin_domain"/>
</dbReference>
<dbReference type="InterPro" id="IPR012336">
    <property type="entry name" value="Thioredoxin-like_fold"/>
</dbReference>
<dbReference type="CDD" id="cd02966">
    <property type="entry name" value="TlpA_like_family"/>
    <property type="match status" value="1"/>
</dbReference>
<dbReference type="AlphaFoldDB" id="A0A1W2DI29"/>
<feature type="domain" description="Thioredoxin" evidence="2">
    <location>
        <begin position="356"/>
        <end position="503"/>
    </location>
</feature>
<dbReference type="RefSeq" id="WP_084240610.1">
    <property type="nucleotide sequence ID" value="NZ_FWXT01000003.1"/>
</dbReference>
<dbReference type="PANTHER" id="PTHR42852:SF13">
    <property type="entry name" value="PROTEIN DIPZ"/>
    <property type="match status" value="1"/>
</dbReference>
<dbReference type="InterPro" id="IPR050553">
    <property type="entry name" value="Thioredoxin_ResA/DsbE_sf"/>
</dbReference>
<proteinExistence type="predicted"/>
<accession>A0A1W2DI29</accession>
<sequence>MTTARLIYLIAIPIFCNFTLMAQKENDKQPTFIIKTSKGTEIPDSVKVLYLNQNVSFLAKQASMFAQKIGNDFEIKLPIKDPLTRFSLQFFYKGNITSSNIYYTEPTDRLTITFYKPEGEKAQFSFLGKGSEKFVLRDLLDLELRKLYSKIGKFRKTNLSKKLALNQASKAEIVEYMDTVYSYISRNNTVSEHLLKSFRGKIDNKVLDFFKYEFVAGNGISLLTEPYFIVETAQSKKYVSDYYFSKRIDSLEHCYENHPLVKYSSLYVFNRSVNLFREQFMRNDGQDFSFKDRYMALKEIKSVDLRDRLIAEFFLTPVRLQNHIKDFGERDSCLKDALLLIKEPLLIVALRKELLFSPGSRVYEFSFQDSTGNYITLKDLKGKVFVIKFYGTGCAGCAEFCSQFNSDILPEFEKDSDFKVLSVSIDLSKKIWYNTIKSGRYTGKDDIHLTAGNESAHNPMFKYYNVNSIPFILLVDKNGKLIMKINNGMSSASIRKEIKIALGKSRLIENSK</sequence>
<organism evidence="3 4">
    <name type="scientific">Pedobacter africanus</name>
    <dbReference type="NCBI Taxonomy" id="151894"/>
    <lineage>
        <taxon>Bacteria</taxon>
        <taxon>Pseudomonadati</taxon>
        <taxon>Bacteroidota</taxon>
        <taxon>Sphingobacteriia</taxon>
        <taxon>Sphingobacteriales</taxon>
        <taxon>Sphingobacteriaceae</taxon>
        <taxon>Pedobacter</taxon>
    </lineage>
</organism>
<evidence type="ECO:0000313" key="4">
    <source>
        <dbReference type="Proteomes" id="UP000192756"/>
    </source>
</evidence>
<dbReference type="PANTHER" id="PTHR42852">
    <property type="entry name" value="THIOL:DISULFIDE INTERCHANGE PROTEIN DSBE"/>
    <property type="match status" value="1"/>
</dbReference>
<dbReference type="STRING" id="151894.SAMN04488524_3839"/>
<evidence type="ECO:0000259" key="2">
    <source>
        <dbReference type="PROSITE" id="PS51352"/>
    </source>
</evidence>
<dbReference type="Proteomes" id="UP000192756">
    <property type="component" value="Unassembled WGS sequence"/>
</dbReference>
<name>A0A1W2DI29_9SPHI</name>
<reference evidence="4" key="1">
    <citation type="submission" date="2017-04" db="EMBL/GenBank/DDBJ databases">
        <authorList>
            <person name="Varghese N."/>
            <person name="Submissions S."/>
        </authorList>
    </citation>
    <scope>NUCLEOTIDE SEQUENCE [LARGE SCALE GENOMIC DNA]</scope>
    <source>
        <strain evidence="4">DSM 12126</strain>
    </source>
</reference>
<evidence type="ECO:0000256" key="1">
    <source>
        <dbReference type="SAM" id="SignalP"/>
    </source>
</evidence>
<keyword evidence="4" id="KW-1185">Reference proteome</keyword>
<dbReference type="EMBL" id="FWXT01000003">
    <property type="protein sequence ID" value="SMC97064.1"/>
    <property type="molecule type" value="Genomic_DNA"/>
</dbReference>
<dbReference type="InterPro" id="IPR036249">
    <property type="entry name" value="Thioredoxin-like_sf"/>
</dbReference>
<feature type="chain" id="PRO_5012167456" evidence="1">
    <location>
        <begin position="23"/>
        <end position="512"/>
    </location>
</feature>
<protein>
    <submittedName>
        <fullName evidence="3">Thioredoxin-like</fullName>
    </submittedName>
</protein>
<dbReference type="Pfam" id="PF13905">
    <property type="entry name" value="Thioredoxin_8"/>
    <property type="match status" value="1"/>
</dbReference>
<keyword evidence="1" id="KW-0732">Signal</keyword>
<dbReference type="Gene3D" id="3.40.30.10">
    <property type="entry name" value="Glutaredoxin"/>
    <property type="match status" value="1"/>
</dbReference>
<evidence type="ECO:0000313" key="3">
    <source>
        <dbReference type="EMBL" id="SMC97064.1"/>
    </source>
</evidence>
<feature type="signal peptide" evidence="1">
    <location>
        <begin position="1"/>
        <end position="22"/>
    </location>
</feature>
<dbReference type="SUPFAM" id="SSF52833">
    <property type="entry name" value="Thioredoxin-like"/>
    <property type="match status" value="1"/>
</dbReference>